<dbReference type="InterPro" id="IPR027469">
    <property type="entry name" value="Cation_efflux_TMD_sf"/>
</dbReference>
<evidence type="ECO:0000256" key="6">
    <source>
        <dbReference type="ARBA" id="ARBA00023136"/>
    </source>
</evidence>
<feature type="transmembrane region" description="Helical" evidence="7">
    <location>
        <begin position="178"/>
        <end position="200"/>
    </location>
</feature>
<evidence type="ECO:0000256" key="4">
    <source>
        <dbReference type="ARBA" id="ARBA00022692"/>
    </source>
</evidence>
<dbReference type="SUPFAM" id="SSF160240">
    <property type="entry name" value="Cation efflux protein cytoplasmic domain-like"/>
    <property type="match status" value="1"/>
</dbReference>
<protein>
    <submittedName>
        <fullName evidence="10">Cation diffusion facilitator family transporter</fullName>
    </submittedName>
</protein>
<feature type="domain" description="Cation efflux protein cytoplasmic" evidence="9">
    <location>
        <begin position="216"/>
        <end position="293"/>
    </location>
</feature>
<dbReference type="InterPro" id="IPR058533">
    <property type="entry name" value="Cation_efflux_TM"/>
</dbReference>
<gene>
    <name evidence="10" type="ORF">ACFPQ4_07275</name>
</gene>
<dbReference type="Proteomes" id="UP001596108">
    <property type="component" value="Unassembled WGS sequence"/>
</dbReference>
<dbReference type="SUPFAM" id="SSF161111">
    <property type="entry name" value="Cation efflux protein transmembrane domain-like"/>
    <property type="match status" value="1"/>
</dbReference>
<evidence type="ECO:0000256" key="1">
    <source>
        <dbReference type="ARBA" id="ARBA00004141"/>
    </source>
</evidence>
<feature type="transmembrane region" description="Helical" evidence="7">
    <location>
        <begin position="82"/>
        <end position="102"/>
    </location>
</feature>
<name>A0ABW0R082_9BACL</name>
<dbReference type="InterPro" id="IPR027470">
    <property type="entry name" value="Cation_efflux_CTD"/>
</dbReference>
<dbReference type="Pfam" id="PF16916">
    <property type="entry name" value="ZT_dimer"/>
    <property type="match status" value="1"/>
</dbReference>
<comment type="similarity">
    <text evidence="2">Belongs to the cation diffusion facilitator (CDF) transporter (TC 2.A.4) family.</text>
</comment>
<keyword evidence="3" id="KW-0813">Transport</keyword>
<evidence type="ECO:0000256" key="2">
    <source>
        <dbReference type="ARBA" id="ARBA00008114"/>
    </source>
</evidence>
<keyword evidence="6 7" id="KW-0472">Membrane</keyword>
<dbReference type="RefSeq" id="WP_378111119.1">
    <property type="nucleotide sequence ID" value="NZ_JBHSNC010000024.1"/>
</dbReference>
<reference evidence="11" key="1">
    <citation type="journal article" date="2019" name="Int. J. Syst. Evol. Microbiol.">
        <title>The Global Catalogue of Microorganisms (GCM) 10K type strain sequencing project: providing services to taxonomists for standard genome sequencing and annotation.</title>
        <authorList>
            <consortium name="The Broad Institute Genomics Platform"/>
            <consortium name="The Broad Institute Genome Sequencing Center for Infectious Disease"/>
            <person name="Wu L."/>
            <person name="Ma J."/>
        </authorList>
    </citation>
    <scope>NUCLEOTIDE SEQUENCE [LARGE SCALE GENOMIC DNA]</scope>
    <source>
        <strain evidence="11">CGMCC 1.18578</strain>
    </source>
</reference>
<evidence type="ECO:0000256" key="3">
    <source>
        <dbReference type="ARBA" id="ARBA00022448"/>
    </source>
</evidence>
<accession>A0ABW0R082</accession>
<evidence type="ECO:0000313" key="10">
    <source>
        <dbReference type="EMBL" id="MFC5529247.1"/>
    </source>
</evidence>
<evidence type="ECO:0000259" key="9">
    <source>
        <dbReference type="Pfam" id="PF16916"/>
    </source>
</evidence>
<dbReference type="NCBIfam" id="TIGR01297">
    <property type="entry name" value="CDF"/>
    <property type="match status" value="1"/>
</dbReference>
<dbReference type="PANTHER" id="PTHR43840">
    <property type="entry name" value="MITOCHONDRIAL METAL TRANSPORTER 1-RELATED"/>
    <property type="match status" value="1"/>
</dbReference>
<dbReference type="InterPro" id="IPR036837">
    <property type="entry name" value="Cation_efflux_CTD_sf"/>
</dbReference>
<comment type="caution">
    <text evidence="10">The sequence shown here is derived from an EMBL/GenBank/DDBJ whole genome shotgun (WGS) entry which is preliminary data.</text>
</comment>
<evidence type="ECO:0000256" key="5">
    <source>
        <dbReference type="ARBA" id="ARBA00022989"/>
    </source>
</evidence>
<feature type="transmembrane region" description="Helical" evidence="7">
    <location>
        <begin position="155"/>
        <end position="172"/>
    </location>
</feature>
<feature type="transmembrane region" description="Helical" evidence="7">
    <location>
        <begin position="12"/>
        <end position="34"/>
    </location>
</feature>
<feature type="transmembrane region" description="Helical" evidence="7">
    <location>
        <begin position="40"/>
        <end position="61"/>
    </location>
</feature>
<proteinExistence type="inferred from homology"/>
<dbReference type="PANTHER" id="PTHR43840:SF15">
    <property type="entry name" value="MITOCHONDRIAL METAL TRANSPORTER 1-RELATED"/>
    <property type="match status" value="1"/>
</dbReference>
<comment type="subcellular location">
    <subcellularLocation>
        <location evidence="1">Membrane</location>
        <topology evidence="1">Multi-pass membrane protein</topology>
    </subcellularLocation>
</comment>
<dbReference type="InterPro" id="IPR002524">
    <property type="entry name" value="Cation_efflux"/>
</dbReference>
<feature type="transmembrane region" description="Helical" evidence="7">
    <location>
        <begin position="114"/>
        <end position="134"/>
    </location>
</feature>
<dbReference type="Pfam" id="PF01545">
    <property type="entry name" value="Cation_efflux"/>
    <property type="match status" value="1"/>
</dbReference>
<evidence type="ECO:0000259" key="8">
    <source>
        <dbReference type="Pfam" id="PF01545"/>
    </source>
</evidence>
<keyword evidence="5 7" id="KW-1133">Transmembrane helix</keyword>
<keyword evidence="11" id="KW-1185">Reference proteome</keyword>
<feature type="domain" description="Cation efflux protein transmembrane" evidence="8">
    <location>
        <begin position="15"/>
        <end position="202"/>
    </location>
</feature>
<evidence type="ECO:0000313" key="11">
    <source>
        <dbReference type="Proteomes" id="UP001596108"/>
    </source>
</evidence>
<dbReference type="Gene3D" id="3.30.70.1350">
    <property type="entry name" value="Cation efflux protein, cytoplasmic domain"/>
    <property type="match status" value="1"/>
</dbReference>
<sequence length="313" mass="33790">MRMDQRSAACERGAIVSLWGLLGLFLMKGTVGWLTGSKALIADACQSAADLVGTATSYFGLRKGRLSQSAAPQSQAQPGSSLAIVMSAILIVVGLEAGISSIRAVAEGVDEAPGWGAVVVIAASIGIREGLVRYKRKRDNECGIREDRHGDNRSDIFASLTALVGTSGAVAGEMFDMPFLYVLDPAAGLVISVFVVRMGYRLTAGVLRKSTVCAIDEVDSQTLLESVQRIDGVVAVEDLKAREHGHYIVLDVTVRVNPRITVAEGQEIGLRVKRHLTKRFQHIIDANIHIQPYDPGYPYKSNHQDEELSTFLQ</sequence>
<evidence type="ECO:0000256" key="7">
    <source>
        <dbReference type="SAM" id="Phobius"/>
    </source>
</evidence>
<dbReference type="Gene3D" id="1.20.1510.10">
    <property type="entry name" value="Cation efflux protein transmembrane domain"/>
    <property type="match status" value="1"/>
</dbReference>
<keyword evidence="4 7" id="KW-0812">Transmembrane</keyword>
<dbReference type="InterPro" id="IPR050291">
    <property type="entry name" value="CDF_Transporter"/>
</dbReference>
<dbReference type="EMBL" id="JBHSNC010000024">
    <property type="protein sequence ID" value="MFC5529247.1"/>
    <property type="molecule type" value="Genomic_DNA"/>
</dbReference>
<organism evidence="10 11">
    <name type="scientific">Cohnella yongneupensis</name>
    <dbReference type="NCBI Taxonomy" id="425006"/>
    <lineage>
        <taxon>Bacteria</taxon>
        <taxon>Bacillati</taxon>
        <taxon>Bacillota</taxon>
        <taxon>Bacilli</taxon>
        <taxon>Bacillales</taxon>
        <taxon>Paenibacillaceae</taxon>
        <taxon>Cohnella</taxon>
    </lineage>
</organism>